<sequence length="253" mass="27166">MTVLLAHISDLHLDGSDRATERAARTVDYLRDLPQAPDALLVTGDIADTAAPSEYEEAARLLDLPFPVMVCPGNHDDRAALRRVLPGHEPSDQPLNRLHHLPGAAVLTCDSAVPGHDGGLLEPATLVWINETLSGLEGDTPALLAFHHPPVRVHHPLPDSIRLANADDLAGLLHAHPRVAGILVGHAHTGGATTFAGRPLLLAPGVTWTLRMPWEGEPAVNRDQPPGVAFHVLEQDHRLTTHFRAVMRAEAAV</sequence>
<evidence type="ECO:0000259" key="5">
    <source>
        <dbReference type="Pfam" id="PF00149"/>
    </source>
</evidence>
<reference evidence="6 7" key="1">
    <citation type="submission" date="2020-08" db="EMBL/GenBank/DDBJ databases">
        <title>Genomic Encyclopedia of Type Strains, Phase III (KMG-III): the genomes of soil and plant-associated and newly described type strains.</title>
        <authorList>
            <person name="Whitman W."/>
        </authorList>
    </citation>
    <scope>NUCLEOTIDE SEQUENCE [LARGE SCALE GENOMIC DNA]</scope>
    <source>
        <strain evidence="6 7">CECT 8712</strain>
    </source>
</reference>
<dbReference type="SUPFAM" id="SSF56300">
    <property type="entry name" value="Metallo-dependent phosphatases"/>
    <property type="match status" value="1"/>
</dbReference>
<dbReference type="InterPro" id="IPR004843">
    <property type="entry name" value="Calcineurin-like_PHP"/>
</dbReference>
<dbReference type="Pfam" id="PF00149">
    <property type="entry name" value="Metallophos"/>
    <property type="match status" value="1"/>
</dbReference>
<keyword evidence="7" id="KW-1185">Reference proteome</keyword>
<dbReference type="PANTHER" id="PTHR42988">
    <property type="entry name" value="PHOSPHOHYDROLASE"/>
    <property type="match status" value="1"/>
</dbReference>
<evidence type="ECO:0000313" key="6">
    <source>
        <dbReference type="EMBL" id="MBB6119929.1"/>
    </source>
</evidence>
<dbReference type="AlphaFoldDB" id="A0A841IMA4"/>
<evidence type="ECO:0000256" key="1">
    <source>
        <dbReference type="ARBA" id="ARBA00022723"/>
    </source>
</evidence>
<dbReference type="RefSeq" id="WP_184290492.1">
    <property type="nucleotide sequence ID" value="NZ_JACHJO010000005.1"/>
</dbReference>
<dbReference type="Gene3D" id="3.60.21.10">
    <property type="match status" value="1"/>
</dbReference>
<name>A0A841IMA4_9ACTN</name>
<evidence type="ECO:0000256" key="4">
    <source>
        <dbReference type="ARBA" id="ARBA00025742"/>
    </source>
</evidence>
<keyword evidence="3" id="KW-0408">Iron</keyword>
<dbReference type="InterPro" id="IPR050884">
    <property type="entry name" value="CNP_phosphodiesterase-III"/>
</dbReference>
<comment type="similarity">
    <text evidence="4">Belongs to the cyclic nucleotide phosphodiesterase class-III family.</text>
</comment>
<accession>A0A841IMA4</accession>
<keyword evidence="2" id="KW-0378">Hydrolase</keyword>
<dbReference type="Proteomes" id="UP000536604">
    <property type="component" value="Unassembled WGS sequence"/>
</dbReference>
<evidence type="ECO:0000256" key="2">
    <source>
        <dbReference type="ARBA" id="ARBA00022801"/>
    </source>
</evidence>
<proteinExistence type="inferred from homology"/>
<keyword evidence="1" id="KW-0479">Metal-binding</keyword>
<dbReference type="InterPro" id="IPR029052">
    <property type="entry name" value="Metallo-depent_PP-like"/>
</dbReference>
<dbReference type="PANTHER" id="PTHR42988:SF2">
    <property type="entry name" value="CYCLIC NUCLEOTIDE PHOSPHODIESTERASE CBUA0032-RELATED"/>
    <property type="match status" value="1"/>
</dbReference>
<organism evidence="6 7">
    <name type="scientific">Nocardiopsis algeriensis</name>
    <dbReference type="NCBI Taxonomy" id="1478215"/>
    <lineage>
        <taxon>Bacteria</taxon>
        <taxon>Bacillati</taxon>
        <taxon>Actinomycetota</taxon>
        <taxon>Actinomycetes</taxon>
        <taxon>Streptosporangiales</taxon>
        <taxon>Nocardiopsidaceae</taxon>
        <taxon>Nocardiopsis</taxon>
    </lineage>
</organism>
<protein>
    <submittedName>
        <fullName evidence="6">3',5'-cyclic AMP phosphodiesterase CpdA</fullName>
    </submittedName>
</protein>
<evidence type="ECO:0000313" key="7">
    <source>
        <dbReference type="Proteomes" id="UP000536604"/>
    </source>
</evidence>
<dbReference type="EMBL" id="JACHJO010000005">
    <property type="protein sequence ID" value="MBB6119929.1"/>
    <property type="molecule type" value="Genomic_DNA"/>
</dbReference>
<feature type="domain" description="Calcineurin-like phosphoesterase" evidence="5">
    <location>
        <begin position="5"/>
        <end position="189"/>
    </location>
</feature>
<gene>
    <name evidence="6" type="ORF">FHS13_001880</name>
</gene>
<evidence type="ECO:0000256" key="3">
    <source>
        <dbReference type="ARBA" id="ARBA00023004"/>
    </source>
</evidence>
<comment type="caution">
    <text evidence="6">The sequence shown here is derived from an EMBL/GenBank/DDBJ whole genome shotgun (WGS) entry which is preliminary data.</text>
</comment>
<dbReference type="GO" id="GO:0016787">
    <property type="term" value="F:hydrolase activity"/>
    <property type="evidence" value="ECO:0007669"/>
    <property type="project" value="UniProtKB-KW"/>
</dbReference>
<dbReference type="GO" id="GO:0046872">
    <property type="term" value="F:metal ion binding"/>
    <property type="evidence" value="ECO:0007669"/>
    <property type="project" value="UniProtKB-KW"/>
</dbReference>